<gene>
    <name evidence="12" type="ORF">C7M61_003718</name>
</gene>
<dbReference type="OrthoDB" id="4159781at2759"/>
<dbReference type="GO" id="GO:0002939">
    <property type="term" value="P:tRNA N1-guanine methylation"/>
    <property type="evidence" value="ECO:0007669"/>
    <property type="project" value="TreeGrafter"/>
</dbReference>
<dbReference type="EMBL" id="PYFQ01000010">
    <property type="protein sequence ID" value="PSK36854.1"/>
    <property type="molecule type" value="Genomic_DNA"/>
</dbReference>
<dbReference type="GO" id="GO:0006351">
    <property type="term" value="P:DNA-templated transcription"/>
    <property type="evidence" value="ECO:0007669"/>
    <property type="project" value="InterPro"/>
</dbReference>
<protein>
    <recommendedName>
        <fullName evidence="2">tRNA (guanine(9)-N1)-methyltransferase</fullName>
        <ecNumber evidence="1">2.1.1.221</ecNumber>
    </recommendedName>
    <alternativeName>
        <fullName evidence="8">tRNA methyltransferase 10</fullName>
    </alternativeName>
    <alternativeName>
        <fullName evidence="7">tRNA(m1G9)-methyltransferase</fullName>
    </alternativeName>
</protein>
<dbReference type="GeneID" id="36567106"/>
<proteinExistence type="predicted"/>
<feature type="compositionally biased region" description="Polar residues" evidence="10">
    <location>
        <begin position="41"/>
        <end position="52"/>
    </location>
</feature>
<evidence type="ECO:0000259" key="11">
    <source>
        <dbReference type="PROSITE" id="PS51675"/>
    </source>
</evidence>
<dbReference type="InterPro" id="IPR038459">
    <property type="entry name" value="MT_TRM10-typ_sf"/>
</dbReference>
<dbReference type="STRING" id="418784.A0A2P7YLM0"/>
<feature type="compositionally biased region" description="Polar residues" evidence="10">
    <location>
        <begin position="91"/>
        <end position="105"/>
    </location>
</feature>
<feature type="region of interest" description="Disordered" evidence="10">
    <location>
        <begin position="1036"/>
        <end position="1065"/>
    </location>
</feature>
<evidence type="ECO:0000256" key="9">
    <source>
        <dbReference type="ARBA" id="ARBA00048434"/>
    </source>
</evidence>
<evidence type="ECO:0000313" key="13">
    <source>
        <dbReference type="Proteomes" id="UP000241107"/>
    </source>
</evidence>
<dbReference type="InterPro" id="IPR007356">
    <property type="entry name" value="tRNA_m1G_MeTrfase_euk"/>
</dbReference>
<evidence type="ECO:0000313" key="12">
    <source>
        <dbReference type="EMBL" id="PSK36854.1"/>
    </source>
</evidence>
<dbReference type="InterPro" id="IPR007219">
    <property type="entry name" value="XnlR_reg_dom"/>
</dbReference>
<evidence type="ECO:0000256" key="1">
    <source>
        <dbReference type="ARBA" id="ARBA00012797"/>
    </source>
</evidence>
<evidence type="ECO:0000256" key="7">
    <source>
        <dbReference type="ARBA" id="ARBA00031792"/>
    </source>
</evidence>
<evidence type="ECO:0000256" key="4">
    <source>
        <dbReference type="ARBA" id="ARBA00022679"/>
    </source>
</evidence>
<dbReference type="Pfam" id="PF04082">
    <property type="entry name" value="Fungal_trans"/>
    <property type="match status" value="1"/>
</dbReference>
<dbReference type="SMART" id="SM00906">
    <property type="entry name" value="Fungal_trans"/>
    <property type="match status" value="1"/>
</dbReference>
<dbReference type="SMR" id="A0A2P7YLM0"/>
<keyword evidence="3" id="KW-0489">Methyltransferase</keyword>
<dbReference type="CDD" id="cd18089">
    <property type="entry name" value="SPOUT_Trm10-like"/>
    <property type="match status" value="1"/>
</dbReference>
<dbReference type="GO" id="GO:0052905">
    <property type="term" value="F:tRNA (guanosine(9)-N1)-methyltransferase activity"/>
    <property type="evidence" value="ECO:0007669"/>
    <property type="project" value="UniProtKB-EC"/>
</dbReference>
<reference evidence="12 13" key="1">
    <citation type="submission" date="2018-03" db="EMBL/GenBank/DDBJ databases">
        <title>Candida pseudohaemulonii genome assembly and annotation.</title>
        <authorList>
            <person name="Munoz J.F."/>
            <person name="Gade L.G."/>
            <person name="Chow N.A."/>
            <person name="Litvintseva A.P."/>
            <person name="Loparev V.N."/>
            <person name="Cuomo C.A."/>
        </authorList>
    </citation>
    <scope>NUCLEOTIDE SEQUENCE [LARGE SCALE GENOMIC DNA]</scope>
    <source>
        <strain evidence="12 13">B12108</strain>
    </source>
</reference>
<dbReference type="VEuPathDB" id="FungiDB:C7M61_003718"/>
<dbReference type="PANTHER" id="PTHR13563:SF13">
    <property type="entry name" value="TRNA METHYLTRANSFERASE 10 HOMOLOG A"/>
    <property type="match status" value="1"/>
</dbReference>
<dbReference type="GO" id="GO:0008270">
    <property type="term" value="F:zinc ion binding"/>
    <property type="evidence" value="ECO:0007669"/>
    <property type="project" value="InterPro"/>
</dbReference>
<dbReference type="GO" id="GO:0003677">
    <property type="term" value="F:DNA binding"/>
    <property type="evidence" value="ECO:0007669"/>
    <property type="project" value="InterPro"/>
</dbReference>
<keyword evidence="5" id="KW-0949">S-adenosyl-L-methionine</keyword>
<comment type="catalytic activity">
    <reaction evidence="9">
        <text>guanosine(9) in tRNA + S-adenosyl-L-methionine = N(1)-methylguanosine(9) in tRNA + S-adenosyl-L-homocysteine + H(+)</text>
        <dbReference type="Rhea" id="RHEA:43156"/>
        <dbReference type="Rhea" id="RHEA-COMP:10367"/>
        <dbReference type="Rhea" id="RHEA-COMP:10368"/>
        <dbReference type="ChEBI" id="CHEBI:15378"/>
        <dbReference type="ChEBI" id="CHEBI:57856"/>
        <dbReference type="ChEBI" id="CHEBI:59789"/>
        <dbReference type="ChEBI" id="CHEBI:73542"/>
        <dbReference type="ChEBI" id="CHEBI:74269"/>
        <dbReference type="EC" id="2.1.1.221"/>
    </reaction>
</comment>
<dbReference type="Gene3D" id="3.40.1280.30">
    <property type="match status" value="1"/>
</dbReference>
<dbReference type="CDD" id="cd12148">
    <property type="entry name" value="fungal_TF_MHR"/>
    <property type="match status" value="1"/>
</dbReference>
<feature type="compositionally biased region" description="Basic and acidic residues" evidence="10">
    <location>
        <begin position="1038"/>
        <end position="1052"/>
    </location>
</feature>
<feature type="domain" description="SAM-dependent MTase TRM10-type" evidence="11">
    <location>
        <begin position="1053"/>
        <end position="1251"/>
    </location>
</feature>
<dbReference type="AlphaFoldDB" id="A0A2P7YLM0"/>
<keyword evidence="6" id="KW-0539">Nucleus</keyword>
<comment type="caution">
    <text evidence="12">The sequence shown here is derived from an EMBL/GenBank/DDBJ whole genome shotgun (WGS) entry which is preliminary data.</text>
</comment>
<evidence type="ECO:0000256" key="3">
    <source>
        <dbReference type="ARBA" id="ARBA00022603"/>
    </source>
</evidence>
<dbReference type="Proteomes" id="UP000241107">
    <property type="component" value="Unassembled WGS sequence"/>
</dbReference>
<dbReference type="InterPro" id="IPR028564">
    <property type="entry name" value="MT_TRM10-typ"/>
</dbReference>
<evidence type="ECO:0000256" key="8">
    <source>
        <dbReference type="ARBA" id="ARBA00032166"/>
    </source>
</evidence>
<dbReference type="PANTHER" id="PTHR13563">
    <property type="entry name" value="TRNA (GUANINE-9-) METHYLTRANSFERASE"/>
    <property type="match status" value="1"/>
</dbReference>
<name>A0A2P7YLM0_9ASCO</name>
<sequence>MTAPQNPGLGRSKVQNGDVDQYPDPNRFNENNTKGLDEASKPTSKTHGSQPSEIEILKERIQQIEQSLQASRLNYPTFHPNTRPFYHDQRSSNLDPSTHFLSSIPSAATSNPSLISSKQEQNSPLAIPIAPRSLNSLEDQQINGLPTFPPLSHHFSVHDDAIRKGEHQPGIQGAIRPETSYRPSLASNDIYQQRSEVETSQPKGPAQGSIGSLPYLIGTNLYSQESDTINFYEGYSSVHYKDHLRRLNFGPFAWSSLMKRDVGLRTVWDYVVSKKEKILNKGHSAALMFAQPTGEVSDENTETLFSSGKDSDQLEQQFQRRALQTDGVDDMMPYKTIIQARQNAHKQKALLNKHALPLGLTVYDGRLDRELQLIEKIEVVLPKKRVLWKLIHRFFQSMYTYMPFIDEDYFRQDLERIIGPQSYEDVSIAHIKIEKKLDLATVGILLIILRLAYLSLFSNNSSLNEFILNNAHPNKENALVQYLMKNPININTIDVASLCLDQFQVLRRSNFTVLQLALFLRLYHTYAPEDGDGADGGDSQVLNSVLIQTAFSLGMNREPDEQYTDPKMNHLIRKIWIFLVASDLHLSYSFGNPITIDDMHYDIKPPVCDPGSENLRDKGKDRASTNRLNWCLKLSPKLRNLLQCALNIKGRTALPKLCEDISEFELYVHNDIGSINDFIVCTGMDELAVANRNMKVKVYLALKSFLISIFFHLYLHYEEDNIDVSFFYLKKSLLTTIGDIMPHYVTLLGESEVISDMIINPTLEMTIHKSNQINLSIIVRVNFLIFHLKQSKDHERLCKVDSSYFTYFQLLCQLSSAVTRAAEFTISAISKLSNRYYYAWRITRGQTYLLKTITLTQFYEDNYHKASRIYSTRYKPEQIRELIGICEKTLSDFSHTEFCTYGFAKHMKEDLYRCNEMPTGSVSTSITTPMNTPDKTSTNAEIDKIWLQVLSIKHNTSLTGNLQDTPLTSKTPLPLPLDLGDMTSQTHKTNGSNPIDSLHEVDRTGYDMEMANRFDIFSEMPFEDMEKKLAARRRKAEKKLIAGDEKSDEQAPTKKPLPQSQEPTHVEVVMDCDFDDLMSDKEIVSLSNQITRCYSAMRHSTHEVPLTITSFNKRLRERFENTLPDHSKWKNIKFEGDASLSEFISKKGYEPSKVTYLTADTENELEELSVGETYIIGGIVDKNRHKKLCLDKANDLGLKVARLPIGKFIKMNGRQVLATSHVYEIMCMWFEQQKDWEKAFNTVLPPRKLHNQNEATAEADSDAQGA</sequence>
<evidence type="ECO:0000256" key="10">
    <source>
        <dbReference type="SAM" id="MobiDB-lite"/>
    </source>
</evidence>
<dbReference type="GO" id="GO:0000049">
    <property type="term" value="F:tRNA binding"/>
    <property type="evidence" value="ECO:0007669"/>
    <property type="project" value="TreeGrafter"/>
</dbReference>
<evidence type="ECO:0000256" key="6">
    <source>
        <dbReference type="ARBA" id="ARBA00023242"/>
    </source>
</evidence>
<dbReference type="GO" id="GO:0005634">
    <property type="term" value="C:nucleus"/>
    <property type="evidence" value="ECO:0007669"/>
    <property type="project" value="TreeGrafter"/>
</dbReference>
<keyword evidence="13" id="KW-1185">Reference proteome</keyword>
<dbReference type="RefSeq" id="XP_024712727.1">
    <property type="nucleotide sequence ID" value="XM_024859053.1"/>
</dbReference>
<dbReference type="EC" id="2.1.1.221" evidence="1"/>
<keyword evidence="4" id="KW-0808">Transferase</keyword>
<organism evidence="12 13">
    <name type="scientific">Candidozyma pseudohaemuli</name>
    <dbReference type="NCBI Taxonomy" id="418784"/>
    <lineage>
        <taxon>Eukaryota</taxon>
        <taxon>Fungi</taxon>
        <taxon>Dikarya</taxon>
        <taxon>Ascomycota</taxon>
        <taxon>Saccharomycotina</taxon>
        <taxon>Pichiomycetes</taxon>
        <taxon>Metschnikowiaceae</taxon>
        <taxon>Candidozyma</taxon>
    </lineage>
</organism>
<dbReference type="PROSITE" id="PS51675">
    <property type="entry name" value="SAM_MT_TRM10"/>
    <property type="match status" value="1"/>
</dbReference>
<accession>A0A2P7YLM0</accession>
<feature type="region of interest" description="Disordered" evidence="10">
    <location>
        <begin position="1"/>
        <end position="53"/>
    </location>
</feature>
<evidence type="ECO:0000256" key="2">
    <source>
        <dbReference type="ARBA" id="ARBA00020451"/>
    </source>
</evidence>
<evidence type="ECO:0000256" key="5">
    <source>
        <dbReference type="ARBA" id="ARBA00022691"/>
    </source>
</evidence>
<feature type="region of interest" description="Disordered" evidence="10">
    <location>
        <begin position="79"/>
        <end position="105"/>
    </location>
</feature>